<evidence type="ECO:0000313" key="1">
    <source>
        <dbReference type="EMBL" id="ORD93329.1"/>
    </source>
</evidence>
<evidence type="ECO:0000313" key="2">
    <source>
        <dbReference type="Proteomes" id="UP000192639"/>
    </source>
</evidence>
<dbReference type="Proteomes" id="UP000192639">
    <property type="component" value="Unassembled WGS sequence"/>
</dbReference>
<organism evidence="1 2">
    <name type="scientific">Enterospora canceri</name>
    <dbReference type="NCBI Taxonomy" id="1081671"/>
    <lineage>
        <taxon>Eukaryota</taxon>
        <taxon>Fungi</taxon>
        <taxon>Fungi incertae sedis</taxon>
        <taxon>Microsporidia</taxon>
        <taxon>Enterocytozoonidae</taxon>
        <taxon>Enterospora</taxon>
    </lineage>
</organism>
<proteinExistence type="predicted"/>
<protein>
    <submittedName>
        <fullName evidence="1">Uncharacterized protein</fullName>
    </submittedName>
</protein>
<name>A0A1Y1S592_9MICR</name>
<dbReference type="EMBL" id="LWDP01000107">
    <property type="protein sequence ID" value="ORD93329.1"/>
    <property type="molecule type" value="Genomic_DNA"/>
</dbReference>
<accession>A0A1Y1S592</accession>
<keyword evidence="2" id="KW-1185">Reference proteome</keyword>
<dbReference type="VEuPathDB" id="MicrosporidiaDB:ECANGB1_178"/>
<comment type="caution">
    <text evidence="1">The sequence shown here is derived from an EMBL/GenBank/DDBJ whole genome shotgun (WGS) entry which is preliminary data.</text>
</comment>
<sequence length="64" mass="7451">MDNLELFLHYGKANNTKAVKKSFKSIEYYQIGTHKVIQDIDGSFKCICNLKNCIHIYKCTNINH</sequence>
<gene>
    <name evidence="1" type="ORF">ECANGB1_178</name>
</gene>
<dbReference type="AlphaFoldDB" id="A0A1Y1S592"/>
<reference evidence="1 2" key="1">
    <citation type="journal article" date="2017" name="Environ. Microbiol.">
        <title>Decay of the glycolytic pathway and adaptation to intranuclear parasitism within Enterocytozoonidae microsporidia.</title>
        <authorList>
            <person name="Wiredu Boakye D."/>
            <person name="Jaroenlak P."/>
            <person name="Prachumwat A."/>
            <person name="Williams T.A."/>
            <person name="Bateman K.S."/>
            <person name="Itsathitphaisarn O."/>
            <person name="Sritunyalucksana K."/>
            <person name="Paszkiewicz K.H."/>
            <person name="Moore K.A."/>
            <person name="Stentiford G.D."/>
            <person name="Williams B.A."/>
        </authorList>
    </citation>
    <scope>NUCLEOTIDE SEQUENCE [LARGE SCALE GENOMIC DNA]</scope>
    <source>
        <strain evidence="1 2">GB1</strain>
    </source>
</reference>